<protein>
    <recommendedName>
        <fullName evidence="2">histidine kinase</fullName>
        <ecNumber evidence="2">2.7.13.3</ecNumber>
    </recommendedName>
</protein>
<dbReference type="SUPFAM" id="SSF47384">
    <property type="entry name" value="Homodimeric domain of signal transducing histidine kinase"/>
    <property type="match status" value="1"/>
</dbReference>
<dbReference type="STRING" id="1850254.LPB137_08280"/>
<sequence>MFMKHLSLTYKCHSSIGNSLNLNEMLKEVLETFVDDTNASSGYFYLVDNDNKLHRYLSYKEDINFHEEDYYKKDIKIFTVVDSVDNKSRVLIIPLEKGFLFIVYNKREEVDLDIIGSMFQDMVVKLNISIDSCLNVQKMKNKNDMLKQLTSELKQQQQELIEADKYKSNFLANMSHELKTPLNSIIVISSIMKKNKNDKLDESQVKNMNVINSCGNDLLYLINDVLDISKIEAGEISLNLAKTNLNLLIDELVNEMEPIANQKKLTLKFSCLLDNVNLLSDSHRIKQILKNLLSNAIKFTDSGIIDVVLEKNANDITIKVIDRGIGIAEEKLKHIFDRFKQADGSTTRKYGGTGLGLAISKELSFLLGGDIKAFSKLGEGSTFELILPKKTDIKNISDDNVSISSKSDEVQIEDIVLFDMEDVDISDESYIKEYKVILLNCDNITMLPVVVGLRKNDVILKRLDSLNDTFEILEKEEFDLIVIDKENTLTQIDKFINYCQEKNTQTIVLSKEDTNVTNFFDKKDIKAKLVDEILEKIGK</sequence>
<dbReference type="SUPFAM" id="SSF55874">
    <property type="entry name" value="ATPase domain of HSP90 chaperone/DNA topoisomerase II/histidine kinase"/>
    <property type="match status" value="1"/>
</dbReference>
<evidence type="ECO:0000259" key="8">
    <source>
        <dbReference type="PROSITE" id="PS50109"/>
    </source>
</evidence>
<dbReference type="InterPro" id="IPR036097">
    <property type="entry name" value="HisK_dim/P_sf"/>
</dbReference>
<dbReference type="PANTHER" id="PTHR43711:SF26">
    <property type="entry name" value="SENSOR HISTIDINE KINASE RCSC"/>
    <property type="match status" value="1"/>
</dbReference>
<dbReference type="FunFam" id="3.30.565.10:FF:000010">
    <property type="entry name" value="Sensor histidine kinase RcsC"/>
    <property type="match status" value="1"/>
</dbReference>
<dbReference type="InterPro" id="IPR003661">
    <property type="entry name" value="HisK_dim/P_dom"/>
</dbReference>
<dbReference type="SMART" id="SM00388">
    <property type="entry name" value="HisKA"/>
    <property type="match status" value="1"/>
</dbReference>
<dbReference type="InterPro" id="IPR005467">
    <property type="entry name" value="His_kinase_dom"/>
</dbReference>
<keyword evidence="10" id="KW-1185">Reference proteome</keyword>
<evidence type="ECO:0000256" key="1">
    <source>
        <dbReference type="ARBA" id="ARBA00000085"/>
    </source>
</evidence>
<dbReference type="Pfam" id="PF02518">
    <property type="entry name" value="HATPase_c"/>
    <property type="match status" value="1"/>
</dbReference>
<dbReference type="InterPro" id="IPR003594">
    <property type="entry name" value="HATPase_dom"/>
</dbReference>
<keyword evidence="3" id="KW-0597">Phosphoprotein</keyword>
<evidence type="ECO:0000256" key="5">
    <source>
        <dbReference type="ARBA" id="ARBA00022777"/>
    </source>
</evidence>
<dbReference type="Pfam" id="PF00512">
    <property type="entry name" value="HisKA"/>
    <property type="match status" value="1"/>
</dbReference>
<proteinExistence type="predicted"/>
<reference evidence="9 10" key="1">
    <citation type="submission" date="2017-01" db="EMBL/GenBank/DDBJ databases">
        <title>Genome sequencing of Arcobacter sp. LPB0137.</title>
        <authorList>
            <person name="Lee G.-W."/>
            <person name="Yi H."/>
        </authorList>
    </citation>
    <scope>NUCLEOTIDE SEQUENCE [LARGE SCALE GENOMIC DNA]</scope>
    <source>
        <strain evidence="9 10">LPB0137</strain>
    </source>
</reference>
<dbReference type="KEGG" id="alp:LPB137_08280"/>
<evidence type="ECO:0000256" key="6">
    <source>
        <dbReference type="ARBA" id="ARBA00023012"/>
    </source>
</evidence>
<organism evidence="9 10">
    <name type="scientific">Poseidonibacter parvus</name>
    <dbReference type="NCBI Taxonomy" id="1850254"/>
    <lineage>
        <taxon>Bacteria</taxon>
        <taxon>Pseudomonadati</taxon>
        <taxon>Campylobacterota</taxon>
        <taxon>Epsilonproteobacteria</taxon>
        <taxon>Campylobacterales</taxon>
        <taxon>Arcobacteraceae</taxon>
        <taxon>Poseidonibacter</taxon>
    </lineage>
</organism>
<gene>
    <name evidence="9" type="ORF">LPB137_08280</name>
</gene>
<dbReference type="EC" id="2.7.13.3" evidence="2"/>
<comment type="catalytic activity">
    <reaction evidence="1">
        <text>ATP + protein L-histidine = ADP + protein N-phospho-L-histidine.</text>
        <dbReference type="EC" id="2.7.13.3"/>
    </reaction>
</comment>
<accession>A0A1P8KMQ7</accession>
<feature type="domain" description="Histidine kinase" evidence="8">
    <location>
        <begin position="173"/>
        <end position="391"/>
    </location>
</feature>
<dbReference type="CDD" id="cd00082">
    <property type="entry name" value="HisKA"/>
    <property type="match status" value="1"/>
</dbReference>
<dbReference type="Gene3D" id="3.30.565.10">
    <property type="entry name" value="Histidine kinase-like ATPase, C-terminal domain"/>
    <property type="match status" value="1"/>
</dbReference>
<dbReference type="InterPro" id="IPR036890">
    <property type="entry name" value="HATPase_C_sf"/>
</dbReference>
<keyword evidence="5" id="KW-0418">Kinase</keyword>
<dbReference type="Gene3D" id="1.10.287.130">
    <property type="match status" value="1"/>
</dbReference>
<dbReference type="Proteomes" id="UP000186074">
    <property type="component" value="Chromosome"/>
</dbReference>
<dbReference type="PRINTS" id="PR00344">
    <property type="entry name" value="BCTRLSENSOR"/>
</dbReference>
<dbReference type="AlphaFoldDB" id="A0A1P8KMQ7"/>
<dbReference type="GO" id="GO:0000155">
    <property type="term" value="F:phosphorelay sensor kinase activity"/>
    <property type="evidence" value="ECO:0007669"/>
    <property type="project" value="InterPro"/>
</dbReference>
<evidence type="ECO:0000256" key="2">
    <source>
        <dbReference type="ARBA" id="ARBA00012438"/>
    </source>
</evidence>
<keyword evidence="4" id="KW-0808">Transferase</keyword>
<dbReference type="InterPro" id="IPR050736">
    <property type="entry name" value="Sensor_HK_Regulatory"/>
</dbReference>
<dbReference type="CDD" id="cd16922">
    <property type="entry name" value="HATPase_EvgS-ArcB-TorS-like"/>
    <property type="match status" value="1"/>
</dbReference>
<feature type="coiled-coil region" evidence="7">
    <location>
        <begin position="136"/>
        <end position="166"/>
    </location>
</feature>
<evidence type="ECO:0000256" key="7">
    <source>
        <dbReference type="SAM" id="Coils"/>
    </source>
</evidence>
<dbReference type="OrthoDB" id="177675at2"/>
<evidence type="ECO:0000256" key="4">
    <source>
        <dbReference type="ARBA" id="ARBA00022679"/>
    </source>
</evidence>
<evidence type="ECO:0000313" key="10">
    <source>
        <dbReference type="Proteomes" id="UP000186074"/>
    </source>
</evidence>
<dbReference type="PROSITE" id="PS50109">
    <property type="entry name" value="HIS_KIN"/>
    <property type="match status" value="1"/>
</dbReference>
<keyword evidence="6" id="KW-0902">Two-component regulatory system</keyword>
<dbReference type="RefSeq" id="WP_076086940.1">
    <property type="nucleotide sequence ID" value="NZ_CP019070.1"/>
</dbReference>
<dbReference type="EMBL" id="CP019070">
    <property type="protein sequence ID" value="APW65854.1"/>
    <property type="molecule type" value="Genomic_DNA"/>
</dbReference>
<keyword evidence="7" id="KW-0175">Coiled coil</keyword>
<dbReference type="PANTHER" id="PTHR43711">
    <property type="entry name" value="TWO-COMPONENT HISTIDINE KINASE"/>
    <property type="match status" value="1"/>
</dbReference>
<evidence type="ECO:0000256" key="3">
    <source>
        <dbReference type="ARBA" id="ARBA00022553"/>
    </source>
</evidence>
<name>A0A1P8KMQ7_9BACT</name>
<evidence type="ECO:0000313" key="9">
    <source>
        <dbReference type="EMBL" id="APW65854.1"/>
    </source>
</evidence>
<dbReference type="InterPro" id="IPR004358">
    <property type="entry name" value="Sig_transdc_His_kin-like_C"/>
</dbReference>
<dbReference type="SMART" id="SM00387">
    <property type="entry name" value="HATPase_c"/>
    <property type="match status" value="1"/>
</dbReference>